<feature type="domain" description="Ig-like" evidence="19">
    <location>
        <begin position="353"/>
        <end position="452"/>
    </location>
</feature>
<evidence type="ECO:0000256" key="1">
    <source>
        <dbReference type="ARBA" id="ARBA00004251"/>
    </source>
</evidence>
<dbReference type="PANTHER" id="PTHR11860">
    <property type="entry name" value="POLYMERIC-IMMUNOGLOBULIN RECEPTOR"/>
    <property type="match status" value="1"/>
</dbReference>
<feature type="region of interest" description="Disordered" evidence="16">
    <location>
        <begin position="459"/>
        <end position="504"/>
    </location>
</feature>
<keyword evidence="4" id="KW-0964">Secreted</keyword>
<feature type="chain" id="PRO_5025629282" description="Polymeric immunoglobulin receptor" evidence="18">
    <location>
        <begin position="16"/>
        <end position="631"/>
    </location>
</feature>
<evidence type="ECO:0000256" key="8">
    <source>
        <dbReference type="ARBA" id="ARBA00023136"/>
    </source>
</evidence>
<evidence type="ECO:0000256" key="9">
    <source>
        <dbReference type="ARBA" id="ARBA00023157"/>
    </source>
</evidence>
<comment type="function">
    <text evidence="13">Through its N-linked glycans ensures anchoring of secretory IgA (sIgA) molecules to mucus lining the epithelial surface to neutralize extracellular pathogens. On its own (free form) may act as a non-specific microbial scavenger to prevent pathogen interaction with epithelial cells.</text>
</comment>
<evidence type="ECO:0000256" key="12">
    <source>
        <dbReference type="ARBA" id="ARBA00049599"/>
    </source>
</evidence>
<evidence type="ECO:0000256" key="18">
    <source>
        <dbReference type="SAM" id="SignalP"/>
    </source>
</evidence>
<evidence type="ECO:0000256" key="6">
    <source>
        <dbReference type="ARBA" id="ARBA00022729"/>
    </source>
</evidence>
<dbReference type="PANTHER" id="PTHR11860:SF82">
    <property type="entry name" value="POLYMERIC IMMUNOGLOBULIN RECEPTOR"/>
    <property type="match status" value="1"/>
</dbReference>
<dbReference type="Gene3D" id="2.60.40.10">
    <property type="entry name" value="Immunoglobulins"/>
    <property type="match status" value="4"/>
</dbReference>
<evidence type="ECO:0000256" key="13">
    <source>
        <dbReference type="ARBA" id="ARBA00049604"/>
    </source>
</evidence>
<dbReference type="GO" id="GO:0002415">
    <property type="term" value="P:immunoglobulin transcytosis in epithelial cells mediated by polymeric immunoglobulin receptor"/>
    <property type="evidence" value="ECO:0007669"/>
    <property type="project" value="Ensembl"/>
</dbReference>
<dbReference type="InterPro" id="IPR007110">
    <property type="entry name" value="Ig-like_dom"/>
</dbReference>
<evidence type="ECO:0000259" key="19">
    <source>
        <dbReference type="PROSITE" id="PS50835"/>
    </source>
</evidence>
<keyword evidence="7 17" id="KW-1133">Transmembrane helix</keyword>
<evidence type="ECO:0000313" key="21">
    <source>
        <dbReference type="Proteomes" id="UP000472272"/>
    </source>
</evidence>
<dbReference type="GO" id="GO:0001790">
    <property type="term" value="F:polymeric immunoglobulin binding"/>
    <property type="evidence" value="ECO:0007669"/>
    <property type="project" value="Ensembl"/>
</dbReference>
<evidence type="ECO:0000256" key="3">
    <source>
        <dbReference type="ARBA" id="ARBA00022475"/>
    </source>
</evidence>
<dbReference type="OrthoDB" id="6157407at2759"/>
<dbReference type="GO" id="GO:0007173">
    <property type="term" value="P:epidermal growth factor receptor signaling pathway"/>
    <property type="evidence" value="ECO:0007669"/>
    <property type="project" value="Ensembl"/>
</dbReference>
<evidence type="ECO:0000256" key="16">
    <source>
        <dbReference type="SAM" id="MobiDB-lite"/>
    </source>
</evidence>
<reference evidence="20" key="3">
    <citation type="submission" date="2025-09" db="UniProtKB">
        <authorList>
            <consortium name="Ensembl"/>
        </authorList>
    </citation>
    <scope>IDENTIFICATION</scope>
</reference>
<feature type="compositionally biased region" description="Basic and acidic residues" evidence="16">
    <location>
        <begin position="488"/>
        <end position="504"/>
    </location>
</feature>
<keyword evidence="6 18" id="KW-0732">Signal</keyword>
<dbReference type="RefSeq" id="XP_028590220.1">
    <property type="nucleotide sequence ID" value="XM_028734387.1"/>
</dbReference>
<evidence type="ECO:0000256" key="5">
    <source>
        <dbReference type="ARBA" id="ARBA00022692"/>
    </source>
</evidence>
<dbReference type="CTD" id="5284"/>
<evidence type="ECO:0000256" key="14">
    <source>
        <dbReference type="ARBA" id="ARBA00049678"/>
    </source>
</evidence>
<dbReference type="GO" id="GO:0071751">
    <property type="term" value="C:secretory IgA immunoglobulin complex"/>
    <property type="evidence" value="ECO:0007669"/>
    <property type="project" value="Ensembl"/>
</dbReference>
<dbReference type="InterPro" id="IPR003599">
    <property type="entry name" value="Ig_sub"/>
</dbReference>
<sequence>MAVLAFIFLLAFVQAESASLLTSSPIFGPRQVTGLLGGSVTVKCFYPPTSVNRHSRKYWCKESTRQCSTIISSNGYVSREFKGRALITDFPENGIFTILISELRRGDMGMYKCGVSLNDNGLSFRVKLDVSEDSTVPDEAQLIYVEQHGSVTMHCDLGAQYASARKYLCKMSKNDCYTVIDSYGKIDPAYEGRVLLTFLGTPGSFSIFMTQLKKKDSGSYLCGAGIYGAGGESKELDIHVYEGTLVPKGQLVARGVQGGSVSVECHYDPKENYTRKQWCKLEKNRCLPLINDFGYVMDSYEGRIVMHDNPSNGTFTILLNQLNEKDAGFYWCVVDGKEERRSATELKIVEGKPNLVIDNEINAVVGAPLKLSCSYSCEYADYEKYWCKWKNTGCEPLVLSTQNENGLVVNCDATNRILSLNFDQVSRTDQGWYWCGVRRGGHYAETTAMHLEVQEVFQNPKEDSSADKEPSDIIPEVNPRSRGLPLNEAKEATGVESPVDSHEDSKNSSVLVSTLVPLGVVFLLLVAIGIVVKRKVFKHSDLVSVGSYRTNISMTDFENVRQYGAKDNVCMEDANETQLGTMDENITSGSPKETGKPKKTKRGSTEEIEMAYTTVLLNEGNKTPARRDQEQ</sequence>
<evidence type="ECO:0000256" key="15">
    <source>
        <dbReference type="ARBA" id="ARBA00049745"/>
    </source>
</evidence>
<comment type="subcellular location">
    <subcellularLocation>
        <location evidence="1">Cell membrane</location>
        <topology evidence="1">Single-pass type I membrane protein</topology>
    </subcellularLocation>
    <subcellularLocation>
        <location evidence="2">Secreted</location>
    </subcellularLocation>
</comment>
<feature type="compositionally biased region" description="Polar residues" evidence="16">
    <location>
        <begin position="581"/>
        <end position="591"/>
    </location>
</feature>
<feature type="signal peptide" evidence="18">
    <location>
        <begin position="1"/>
        <end position="15"/>
    </location>
</feature>
<keyword evidence="21" id="KW-1185">Reference proteome</keyword>
<dbReference type="AlphaFoldDB" id="A0A670I9U3"/>
<dbReference type="InterPro" id="IPR013106">
    <property type="entry name" value="Ig_V-set"/>
</dbReference>
<dbReference type="GeneTree" id="ENSGT00940000161667"/>
<evidence type="ECO:0000256" key="11">
    <source>
        <dbReference type="ARBA" id="ARBA00023319"/>
    </source>
</evidence>
<evidence type="ECO:0000313" key="20">
    <source>
        <dbReference type="Ensembl" id="ENSPMRP00000008461.1"/>
    </source>
</evidence>
<dbReference type="GO" id="GO:0043113">
    <property type="term" value="P:receptor clustering"/>
    <property type="evidence" value="ECO:0007669"/>
    <property type="project" value="Ensembl"/>
</dbReference>
<dbReference type="GO" id="GO:0001580">
    <property type="term" value="P:detection of chemical stimulus involved in sensory perception of bitter taste"/>
    <property type="evidence" value="ECO:0007669"/>
    <property type="project" value="Ensembl"/>
</dbReference>
<dbReference type="Pfam" id="PF07686">
    <property type="entry name" value="V-set"/>
    <property type="match status" value="4"/>
</dbReference>
<comment type="subunit">
    <text evidence="14">Interacts (mainly via CDR1-like domain) with dimeric IgA. Interacts (mainly via CDR2-like domain) with pentameric IgM.</text>
</comment>
<comment type="function">
    <text evidence="12">Mediates selective transcytosis of polymeric IgA and IgM across mucosal epithelial cells. Binds polymeric IgA and IgM at the basolateral surface of epithelial cells. The complex is then transported across the cell to be secreted at the apical surface. During this process, a cleavage occurs that separates the extracellular (known as the secretory component) from the transmembrane segment.</text>
</comment>
<keyword evidence="9" id="KW-1015">Disulfide bond</keyword>
<dbReference type="InterPro" id="IPR050671">
    <property type="entry name" value="CD300_family_receptors"/>
</dbReference>
<dbReference type="OMA" id="IKCYYPA"/>
<dbReference type="InterPro" id="IPR036179">
    <property type="entry name" value="Ig-like_dom_sf"/>
</dbReference>
<feature type="compositionally biased region" description="Basic and acidic residues" evidence="16">
    <location>
        <begin position="460"/>
        <end position="471"/>
    </location>
</feature>
<dbReference type="PROSITE" id="PS50835">
    <property type="entry name" value="IG_LIKE"/>
    <property type="match status" value="2"/>
</dbReference>
<dbReference type="GO" id="GO:0043235">
    <property type="term" value="C:receptor complex"/>
    <property type="evidence" value="ECO:0007669"/>
    <property type="project" value="Ensembl"/>
</dbReference>
<gene>
    <name evidence="20" type="primary">PIGR</name>
</gene>
<protein>
    <recommendedName>
        <fullName evidence="15">Polymeric immunoglobulin receptor</fullName>
    </recommendedName>
</protein>
<evidence type="ECO:0000256" key="10">
    <source>
        <dbReference type="ARBA" id="ARBA00023180"/>
    </source>
</evidence>
<dbReference type="GeneID" id="114599331"/>
<keyword evidence="5 17" id="KW-0812">Transmembrane</keyword>
<feature type="domain" description="Ig-like" evidence="19">
    <location>
        <begin position="247"/>
        <end position="344"/>
    </location>
</feature>
<feature type="transmembrane region" description="Helical" evidence="17">
    <location>
        <begin position="510"/>
        <end position="532"/>
    </location>
</feature>
<reference evidence="20" key="2">
    <citation type="submission" date="2025-08" db="UniProtKB">
        <authorList>
            <consortium name="Ensembl"/>
        </authorList>
    </citation>
    <scope>IDENTIFICATION</scope>
</reference>
<name>A0A670I9U3_PODMU</name>
<evidence type="ECO:0000256" key="4">
    <source>
        <dbReference type="ARBA" id="ARBA00022525"/>
    </source>
</evidence>
<evidence type="ECO:0000256" key="7">
    <source>
        <dbReference type="ARBA" id="ARBA00022989"/>
    </source>
</evidence>
<dbReference type="SMART" id="SM00409">
    <property type="entry name" value="IG"/>
    <property type="match status" value="4"/>
</dbReference>
<proteinExistence type="predicted"/>
<keyword evidence="8 17" id="KW-0472">Membrane</keyword>
<dbReference type="Proteomes" id="UP000472272">
    <property type="component" value="Chromosome 6"/>
</dbReference>
<evidence type="ECO:0000256" key="17">
    <source>
        <dbReference type="SAM" id="Phobius"/>
    </source>
</evidence>
<keyword evidence="11" id="KW-0393">Immunoglobulin domain</keyword>
<reference evidence="20 21" key="1">
    <citation type="journal article" date="2019" name="Proc. Natl. Acad. Sci. U.S.A.">
        <title>Regulatory changes in pterin and carotenoid genes underlie balanced color polymorphisms in the wall lizard.</title>
        <authorList>
            <person name="Andrade P."/>
            <person name="Pinho C."/>
            <person name="Perez I de Lanuza G."/>
            <person name="Afonso S."/>
            <person name="Brejcha J."/>
            <person name="Rubin C.J."/>
            <person name="Wallerman O."/>
            <person name="Pereira P."/>
            <person name="Sabatino S.J."/>
            <person name="Bellati A."/>
            <person name="Pellitteri-Rosa D."/>
            <person name="Bosakova Z."/>
            <person name="Bunikis I."/>
            <person name="Carretero M.A."/>
            <person name="Feiner N."/>
            <person name="Marsik P."/>
            <person name="Pauperio F."/>
            <person name="Salvi D."/>
            <person name="Soler L."/>
            <person name="While G.M."/>
            <person name="Uller T."/>
            <person name="Font E."/>
            <person name="Andersson L."/>
            <person name="Carneiro M."/>
        </authorList>
    </citation>
    <scope>NUCLEOTIDE SEQUENCE</scope>
</reference>
<organism evidence="20 21">
    <name type="scientific">Podarcis muralis</name>
    <name type="common">Wall lizard</name>
    <name type="synonym">Lacerta muralis</name>
    <dbReference type="NCBI Taxonomy" id="64176"/>
    <lineage>
        <taxon>Eukaryota</taxon>
        <taxon>Metazoa</taxon>
        <taxon>Chordata</taxon>
        <taxon>Craniata</taxon>
        <taxon>Vertebrata</taxon>
        <taxon>Euteleostomi</taxon>
        <taxon>Lepidosauria</taxon>
        <taxon>Squamata</taxon>
        <taxon>Bifurcata</taxon>
        <taxon>Unidentata</taxon>
        <taxon>Episquamata</taxon>
        <taxon>Laterata</taxon>
        <taxon>Lacertibaenia</taxon>
        <taxon>Lacertidae</taxon>
        <taxon>Podarcis</taxon>
    </lineage>
</organism>
<keyword evidence="10" id="KW-0325">Glycoprotein</keyword>
<dbReference type="RefSeq" id="XP_028590221.1">
    <property type="nucleotide sequence ID" value="XM_028734388.1"/>
</dbReference>
<dbReference type="InterPro" id="IPR013783">
    <property type="entry name" value="Ig-like_fold"/>
</dbReference>
<dbReference type="SUPFAM" id="SSF48726">
    <property type="entry name" value="Immunoglobulin"/>
    <property type="match status" value="4"/>
</dbReference>
<dbReference type="GO" id="GO:0001792">
    <property type="term" value="F:polymeric immunoglobulin receptor activity"/>
    <property type="evidence" value="ECO:0007669"/>
    <property type="project" value="Ensembl"/>
</dbReference>
<accession>A0A670I9U3</accession>
<dbReference type="GO" id="GO:0005886">
    <property type="term" value="C:plasma membrane"/>
    <property type="evidence" value="ECO:0007669"/>
    <property type="project" value="UniProtKB-SubCell"/>
</dbReference>
<dbReference type="KEGG" id="pmua:114599331"/>
<dbReference type="CDD" id="cd05716">
    <property type="entry name" value="IgV_pIgR_like"/>
    <property type="match status" value="4"/>
</dbReference>
<keyword evidence="3" id="KW-1003">Cell membrane</keyword>
<feature type="region of interest" description="Disordered" evidence="16">
    <location>
        <begin position="581"/>
        <end position="605"/>
    </location>
</feature>
<evidence type="ECO:0000256" key="2">
    <source>
        <dbReference type="ARBA" id="ARBA00004613"/>
    </source>
</evidence>
<dbReference type="Ensembl" id="ENSPMRT00000009047.1">
    <property type="protein sequence ID" value="ENSPMRP00000008461.1"/>
    <property type="gene ID" value="ENSPMRG00000005713.1"/>
</dbReference>